<organism evidence="2 3">
    <name type="scientific">Oesophagostomum dentatum</name>
    <name type="common">Nodular worm</name>
    <dbReference type="NCBI Taxonomy" id="61180"/>
    <lineage>
        <taxon>Eukaryota</taxon>
        <taxon>Metazoa</taxon>
        <taxon>Ecdysozoa</taxon>
        <taxon>Nematoda</taxon>
        <taxon>Chromadorea</taxon>
        <taxon>Rhabditida</taxon>
        <taxon>Rhabditina</taxon>
        <taxon>Rhabditomorpha</taxon>
        <taxon>Strongyloidea</taxon>
        <taxon>Strongylidae</taxon>
        <taxon>Oesophagostomum</taxon>
    </lineage>
</organism>
<dbReference type="AlphaFoldDB" id="A0A0B1TDF9"/>
<keyword evidence="3" id="KW-1185">Reference proteome</keyword>
<evidence type="ECO:0000313" key="2">
    <source>
        <dbReference type="EMBL" id="KHJ95578.1"/>
    </source>
</evidence>
<proteinExistence type="predicted"/>
<evidence type="ECO:0000313" key="3">
    <source>
        <dbReference type="Proteomes" id="UP000053660"/>
    </source>
</evidence>
<dbReference type="Proteomes" id="UP000053660">
    <property type="component" value="Unassembled WGS sequence"/>
</dbReference>
<feature type="region of interest" description="Disordered" evidence="1">
    <location>
        <begin position="25"/>
        <end position="99"/>
    </location>
</feature>
<reference evidence="2 3" key="1">
    <citation type="submission" date="2014-03" db="EMBL/GenBank/DDBJ databases">
        <title>Draft genome of the hookworm Oesophagostomum dentatum.</title>
        <authorList>
            <person name="Mitreva M."/>
        </authorList>
    </citation>
    <scope>NUCLEOTIDE SEQUENCE [LARGE SCALE GENOMIC DNA]</scope>
    <source>
        <strain evidence="2 3">OD-Hann</strain>
    </source>
</reference>
<feature type="compositionally biased region" description="Basic and acidic residues" evidence="1">
    <location>
        <begin position="52"/>
        <end position="62"/>
    </location>
</feature>
<feature type="compositionally biased region" description="Polar residues" evidence="1">
    <location>
        <begin position="25"/>
        <end position="49"/>
    </location>
</feature>
<dbReference type="OrthoDB" id="5848658at2759"/>
<accession>A0A0B1TDF9</accession>
<protein>
    <submittedName>
        <fullName evidence="2">Uncharacterized protein</fullName>
    </submittedName>
</protein>
<sequence>MNYCDYFRMSIFLNGSHLSSPEKAQFSSAATLTSSPDTVSNYSTPSAFKTRQAAEDPPEKKSAYSISNILDKKENSPTASSSSAVSDDDTGSPRCGSTEEEHGFVEIGLLMRIKFIARKERRVKNRGIIILCAS</sequence>
<name>A0A0B1TDF9_OESDE</name>
<feature type="compositionally biased region" description="Low complexity" evidence="1">
    <location>
        <begin position="76"/>
        <end position="85"/>
    </location>
</feature>
<evidence type="ECO:0000256" key="1">
    <source>
        <dbReference type="SAM" id="MobiDB-lite"/>
    </source>
</evidence>
<dbReference type="EMBL" id="KN549918">
    <property type="protein sequence ID" value="KHJ95578.1"/>
    <property type="molecule type" value="Genomic_DNA"/>
</dbReference>
<gene>
    <name evidence="2" type="ORF">OESDEN_04474</name>
</gene>